<dbReference type="EMBL" id="JADJZA010000007">
    <property type="protein sequence ID" value="MBK9297187.1"/>
    <property type="molecule type" value="Genomic_DNA"/>
</dbReference>
<protein>
    <submittedName>
        <fullName evidence="1">Uncharacterized protein</fullName>
    </submittedName>
</protein>
<gene>
    <name evidence="1" type="ORF">IPN02_10220</name>
</gene>
<reference evidence="1 2" key="1">
    <citation type="submission" date="2020-10" db="EMBL/GenBank/DDBJ databases">
        <title>Connecting structure to function with the recovery of over 1000 high-quality activated sludge metagenome-assembled genomes encoding full-length rRNA genes using long-read sequencing.</title>
        <authorList>
            <person name="Singleton C.M."/>
            <person name="Petriglieri F."/>
            <person name="Kristensen J.M."/>
            <person name="Kirkegaard R.H."/>
            <person name="Michaelsen T.Y."/>
            <person name="Andersen M.H."/>
            <person name="Karst S.M."/>
            <person name="Dueholm M.S."/>
            <person name="Nielsen P.H."/>
            <person name="Albertsen M."/>
        </authorList>
    </citation>
    <scope>NUCLEOTIDE SEQUENCE [LARGE SCALE GENOMIC DNA]</scope>
    <source>
        <strain evidence="1">Lyne_18-Q3-R50-59_MAXAC.006</strain>
    </source>
</reference>
<evidence type="ECO:0000313" key="2">
    <source>
        <dbReference type="Proteomes" id="UP000727993"/>
    </source>
</evidence>
<dbReference type="Proteomes" id="UP000727993">
    <property type="component" value="Unassembled WGS sequence"/>
</dbReference>
<name>A0A936NDT8_9ACTN</name>
<proteinExistence type="predicted"/>
<sequence length="51" mass="5185">MGRASSCVHNLATCNDAVYVALAESLAATLLTFDFPGLAGAPGHRADIVVP</sequence>
<accession>A0A936NDT8</accession>
<comment type="caution">
    <text evidence="1">The sequence shown here is derived from an EMBL/GenBank/DDBJ whole genome shotgun (WGS) entry which is preliminary data.</text>
</comment>
<organism evidence="1 2">
    <name type="scientific">Candidatus Neomicrothrix subdominans</name>
    <dbReference type="NCBI Taxonomy" id="2954438"/>
    <lineage>
        <taxon>Bacteria</taxon>
        <taxon>Bacillati</taxon>
        <taxon>Actinomycetota</taxon>
        <taxon>Acidimicrobiia</taxon>
        <taxon>Acidimicrobiales</taxon>
        <taxon>Microthrixaceae</taxon>
        <taxon>Candidatus Neomicrothrix</taxon>
    </lineage>
</organism>
<dbReference type="AlphaFoldDB" id="A0A936NDT8"/>
<evidence type="ECO:0000313" key="1">
    <source>
        <dbReference type="EMBL" id="MBK9297187.1"/>
    </source>
</evidence>